<comment type="caution">
    <text evidence="12">The sequence shown here is derived from an EMBL/GenBank/DDBJ whole genome shotgun (WGS) entry which is preliminary data.</text>
</comment>
<feature type="transmembrane region" description="Helical" evidence="10">
    <location>
        <begin position="150"/>
        <end position="167"/>
    </location>
</feature>
<evidence type="ECO:0000256" key="5">
    <source>
        <dbReference type="ARBA" id="ARBA00022967"/>
    </source>
</evidence>
<dbReference type="Pfam" id="PF00702">
    <property type="entry name" value="Hydrolase"/>
    <property type="match status" value="1"/>
</dbReference>
<dbReference type="InterPro" id="IPR051014">
    <property type="entry name" value="Cation_Transport_ATPase_IB"/>
</dbReference>
<comment type="catalytic activity">
    <reaction evidence="9">
        <text>Zn(2+)(in) + ATP + H2O = Zn(2+)(out) + ADP + phosphate + H(+)</text>
        <dbReference type="Rhea" id="RHEA:20621"/>
        <dbReference type="ChEBI" id="CHEBI:15377"/>
        <dbReference type="ChEBI" id="CHEBI:15378"/>
        <dbReference type="ChEBI" id="CHEBI:29105"/>
        <dbReference type="ChEBI" id="CHEBI:30616"/>
        <dbReference type="ChEBI" id="CHEBI:43474"/>
        <dbReference type="ChEBI" id="CHEBI:456216"/>
        <dbReference type="EC" id="7.2.2.12"/>
    </reaction>
</comment>
<evidence type="ECO:0000313" key="12">
    <source>
        <dbReference type="EMBL" id="GAB0057846.1"/>
    </source>
</evidence>
<dbReference type="EMBL" id="BAAFGK010000004">
    <property type="protein sequence ID" value="GAB0057846.1"/>
    <property type="molecule type" value="Genomic_DNA"/>
</dbReference>
<dbReference type="NCBIfam" id="TIGR01525">
    <property type="entry name" value="ATPase-IB_hvy"/>
    <property type="match status" value="1"/>
</dbReference>
<evidence type="ECO:0000256" key="6">
    <source>
        <dbReference type="ARBA" id="ARBA00022989"/>
    </source>
</evidence>
<evidence type="ECO:0000259" key="11">
    <source>
        <dbReference type="Pfam" id="PF00122"/>
    </source>
</evidence>
<dbReference type="SUPFAM" id="SSF55008">
    <property type="entry name" value="HMA, heavy metal-associated domain"/>
    <property type="match status" value="1"/>
</dbReference>
<keyword evidence="6 10" id="KW-1133">Transmembrane helix</keyword>
<dbReference type="GO" id="GO:0005524">
    <property type="term" value="F:ATP binding"/>
    <property type="evidence" value="ECO:0007669"/>
    <property type="project" value="UniProtKB-KW"/>
</dbReference>
<feature type="transmembrane region" description="Helical" evidence="10">
    <location>
        <begin position="687"/>
        <end position="705"/>
    </location>
</feature>
<evidence type="ECO:0000256" key="8">
    <source>
        <dbReference type="ARBA" id="ARBA00039097"/>
    </source>
</evidence>
<dbReference type="SUPFAM" id="SSF56784">
    <property type="entry name" value="HAD-like"/>
    <property type="match status" value="1"/>
</dbReference>
<feature type="transmembrane region" description="Helical" evidence="10">
    <location>
        <begin position="352"/>
        <end position="372"/>
    </location>
</feature>
<dbReference type="InterPro" id="IPR023298">
    <property type="entry name" value="ATPase_P-typ_TM_dom_sf"/>
</dbReference>
<keyword evidence="7 10" id="KW-0472">Membrane</keyword>
<dbReference type="SUPFAM" id="SSF81665">
    <property type="entry name" value="Calcium ATPase, transmembrane domain M"/>
    <property type="match status" value="1"/>
</dbReference>
<dbReference type="InterPro" id="IPR023299">
    <property type="entry name" value="ATPase_P-typ_cyto_dom_N"/>
</dbReference>
<sequence>MPSQSTTTCCSGPCASESATVSSGLPFPDVLDGDRMVLRVSRLCCPTEADLIRKALMDMKEILHLDFDFIRRELMVIHRGANRSMICAALRTVNMEPDPDPTVADTLPGRSLPPRTGVSRREWTITTVAGLAALVAEGLVWGGLDEQSPWIVALALASLSVGGVGTLKRGWIAMRHVSLNIHFLMSLAVLGAMALGQWPEAAMVVFLFGLAERIEALSMDRARHAIRGLMALAPETATLRNATGEWESVAASSVSVGSVLRVKPGERIALDGVVTDGRSDVNQAPITGESVPVMKETGQPLFAGSINGSGVLEFRVTADFRHSTLARIIDTVQEAQAKRAPMQRFVDRFARYYTPAVVGIAMGIALLPPLLFGAPFSVWVYNALVMLVVACPCALVISTPVTVVSGLAAGARRGILIKGGLYLEQAHALRAVALDKTGTLTHGQLEMTDCVVLNDHDKEKVLRLAASLASHSEHPVSAAILASWGKERPLLQVRHFEALAGRGVRGTIAGEVHHLGNHRLLEELGLCRPEVEKILLPLEQDEKTVVVLSSFCEPLAIIAVADRMRAGAPQAVERLRKLGITVTMLTGDNTATATAIARHAGIDDVRAERLPEEKLRAIEGLMGRFGVVAMVGDGINDAPALARASIGIAMGATGTDTALETADVAIMNDDLGKVAEFVRLGRATRRILWENIALALGIKSFFLILAGLGVATLWMAVLADMGTSLLVIFNGRRLLRFFA</sequence>
<dbReference type="Gene3D" id="3.40.1110.10">
    <property type="entry name" value="Calcium-transporting ATPase, cytoplasmic domain N"/>
    <property type="match status" value="1"/>
</dbReference>
<keyword evidence="10 12" id="KW-0067">ATP-binding</keyword>
<keyword evidence="13" id="KW-1185">Reference proteome</keyword>
<dbReference type="InterPro" id="IPR018303">
    <property type="entry name" value="ATPase_P-typ_P_site"/>
</dbReference>
<dbReference type="InterPro" id="IPR027256">
    <property type="entry name" value="P-typ_ATPase_IB"/>
</dbReference>
<dbReference type="InterPro" id="IPR001757">
    <property type="entry name" value="P_typ_ATPase"/>
</dbReference>
<reference evidence="12 13" key="2">
    <citation type="submission" date="2024-09" db="EMBL/GenBank/DDBJ databases">
        <title>Draft genome sequence of Candidatus Magnetaquicoccaceae bacterium FCR-1.</title>
        <authorList>
            <person name="Shimoshige H."/>
            <person name="Shimamura S."/>
            <person name="Taoka A."/>
            <person name="Kobayashi H."/>
            <person name="Maekawa T."/>
        </authorList>
    </citation>
    <scope>NUCLEOTIDE SEQUENCE [LARGE SCALE GENOMIC DNA]</scope>
    <source>
        <strain evidence="12 13">FCR-1</strain>
    </source>
</reference>
<dbReference type="InterPro" id="IPR036163">
    <property type="entry name" value="HMA_dom_sf"/>
</dbReference>
<evidence type="ECO:0000256" key="2">
    <source>
        <dbReference type="ARBA" id="ARBA00006024"/>
    </source>
</evidence>
<dbReference type="PANTHER" id="PTHR48085">
    <property type="entry name" value="CADMIUM/ZINC-TRANSPORTING ATPASE HMA2-RELATED"/>
    <property type="match status" value="1"/>
</dbReference>
<dbReference type="NCBIfam" id="TIGR01494">
    <property type="entry name" value="ATPase_P-type"/>
    <property type="match status" value="1"/>
</dbReference>
<dbReference type="InterPro" id="IPR044492">
    <property type="entry name" value="P_typ_ATPase_HD_dom"/>
</dbReference>
<protein>
    <recommendedName>
        <fullName evidence="8">P-type Zn(2+) transporter</fullName>
        <ecNumber evidence="8">7.2.2.12</ecNumber>
    </recommendedName>
</protein>
<dbReference type="PRINTS" id="PR00119">
    <property type="entry name" value="CATATPASE"/>
</dbReference>
<evidence type="ECO:0000256" key="3">
    <source>
        <dbReference type="ARBA" id="ARBA00022692"/>
    </source>
</evidence>
<feature type="domain" description="P-type ATPase A" evidence="11">
    <location>
        <begin position="232"/>
        <end position="333"/>
    </location>
</feature>
<evidence type="ECO:0000256" key="7">
    <source>
        <dbReference type="ARBA" id="ARBA00023136"/>
    </source>
</evidence>
<dbReference type="InterPro" id="IPR008250">
    <property type="entry name" value="ATPase_P-typ_transduc_dom_A_sf"/>
</dbReference>
<dbReference type="PRINTS" id="PR00941">
    <property type="entry name" value="CDATPASE"/>
</dbReference>
<evidence type="ECO:0000256" key="10">
    <source>
        <dbReference type="RuleBase" id="RU362081"/>
    </source>
</evidence>
<accession>A0ABQ0CAE0</accession>
<dbReference type="Pfam" id="PF00122">
    <property type="entry name" value="E1-E2_ATPase"/>
    <property type="match status" value="1"/>
</dbReference>
<dbReference type="SUPFAM" id="SSF81653">
    <property type="entry name" value="Calcium ATPase, transduction domain A"/>
    <property type="match status" value="1"/>
</dbReference>
<dbReference type="InterPro" id="IPR059000">
    <property type="entry name" value="ATPase_P-type_domA"/>
</dbReference>
<keyword evidence="10" id="KW-1003">Cell membrane</keyword>
<keyword evidence="5" id="KW-1278">Translocase</keyword>
<dbReference type="Gene3D" id="2.70.150.10">
    <property type="entry name" value="Calcium-transporting ATPase, cytoplasmic transduction domain A"/>
    <property type="match status" value="1"/>
</dbReference>
<dbReference type="EC" id="7.2.2.12" evidence="8"/>
<evidence type="ECO:0000256" key="4">
    <source>
        <dbReference type="ARBA" id="ARBA00022723"/>
    </source>
</evidence>
<name>A0ABQ0CAE0_9PROT</name>
<dbReference type="InterPro" id="IPR036412">
    <property type="entry name" value="HAD-like_sf"/>
</dbReference>
<proteinExistence type="inferred from homology"/>
<keyword evidence="10" id="KW-0547">Nucleotide-binding</keyword>
<dbReference type="Gene3D" id="3.40.50.1000">
    <property type="entry name" value="HAD superfamily/HAD-like"/>
    <property type="match status" value="1"/>
</dbReference>
<feature type="transmembrane region" description="Helical" evidence="10">
    <location>
        <begin position="123"/>
        <end position="144"/>
    </location>
</feature>
<dbReference type="PROSITE" id="PS00154">
    <property type="entry name" value="ATPASE_E1_E2"/>
    <property type="match status" value="1"/>
</dbReference>
<organism evidence="12 13">
    <name type="scientific">Candidatus Magnetaquiglobus chichijimensis</name>
    <dbReference type="NCBI Taxonomy" id="3141448"/>
    <lineage>
        <taxon>Bacteria</taxon>
        <taxon>Pseudomonadati</taxon>
        <taxon>Pseudomonadota</taxon>
        <taxon>Magnetococcia</taxon>
        <taxon>Magnetococcales</taxon>
        <taxon>Candidatus Magnetaquicoccaceae</taxon>
        <taxon>Candidatus Magnetaquiglobus</taxon>
    </lineage>
</organism>
<evidence type="ECO:0000256" key="1">
    <source>
        <dbReference type="ARBA" id="ARBA00004370"/>
    </source>
</evidence>
<evidence type="ECO:0000313" key="13">
    <source>
        <dbReference type="Proteomes" id="UP001628193"/>
    </source>
</evidence>
<dbReference type="SFLD" id="SFLDF00027">
    <property type="entry name" value="p-type_atpase"/>
    <property type="match status" value="1"/>
</dbReference>
<keyword evidence="4 10" id="KW-0479">Metal-binding</keyword>
<dbReference type="SFLD" id="SFLDG00002">
    <property type="entry name" value="C1.7:_P-type_atpase_like"/>
    <property type="match status" value="1"/>
</dbReference>
<feature type="transmembrane region" description="Helical" evidence="10">
    <location>
        <begin position="378"/>
        <end position="408"/>
    </location>
</feature>
<comment type="subcellular location">
    <subcellularLocation>
        <location evidence="10">Cell membrane</location>
    </subcellularLocation>
    <subcellularLocation>
        <location evidence="1">Membrane</location>
    </subcellularLocation>
</comment>
<comment type="similarity">
    <text evidence="2 10">Belongs to the cation transport ATPase (P-type) (TC 3.A.3) family. Type IB subfamily.</text>
</comment>
<dbReference type="InterPro" id="IPR023214">
    <property type="entry name" value="HAD_sf"/>
</dbReference>
<reference evidence="12 13" key="1">
    <citation type="submission" date="2024-05" db="EMBL/GenBank/DDBJ databases">
        <authorList>
            <consortium name="Candidatus Magnetaquicoccaceae bacterium FCR-1 genome sequencing consortium"/>
            <person name="Shimoshige H."/>
            <person name="Shimamura S."/>
            <person name="Taoka A."/>
            <person name="Kobayashi H."/>
            <person name="Maekawa T."/>
        </authorList>
    </citation>
    <scope>NUCLEOTIDE SEQUENCE [LARGE SCALE GENOMIC DNA]</scope>
    <source>
        <strain evidence="12 13">FCR-1</strain>
    </source>
</reference>
<keyword evidence="3 10" id="KW-0812">Transmembrane</keyword>
<evidence type="ECO:0000256" key="9">
    <source>
        <dbReference type="ARBA" id="ARBA00047308"/>
    </source>
</evidence>
<gene>
    <name evidence="12" type="primary">kdpB_2</name>
    <name evidence="12" type="ORF">SIID45300_02180</name>
</gene>
<dbReference type="SFLD" id="SFLDS00003">
    <property type="entry name" value="Haloacid_Dehalogenase"/>
    <property type="match status" value="1"/>
</dbReference>
<dbReference type="PANTHER" id="PTHR48085:SF5">
    <property type="entry name" value="CADMIUM_ZINC-TRANSPORTING ATPASE HMA4-RELATED"/>
    <property type="match status" value="1"/>
</dbReference>
<dbReference type="Proteomes" id="UP001628193">
    <property type="component" value="Unassembled WGS sequence"/>
</dbReference>